<name>A0A1I7XNE0_HETBA</name>
<evidence type="ECO:0000313" key="2">
    <source>
        <dbReference type="WBParaSite" id="Hba_19300"/>
    </source>
</evidence>
<reference evidence="2" key="1">
    <citation type="submission" date="2016-11" db="UniProtKB">
        <authorList>
            <consortium name="WormBaseParasite"/>
        </authorList>
    </citation>
    <scope>IDENTIFICATION</scope>
</reference>
<dbReference type="AlphaFoldDB" id="A0A1I7XNE0"/>
<dbReference type="WBParaSite" id="Hba_19300">
    <property type="protein sequence ID" value="Hba_19300"/>
    <property type="gene ID" value="Hba_19300"/>
</dbReference>
<keyword evidence="1" id="KW-1185">Reference proteome</keyword>
<accession>A0A1I7XNE0</accession>
<evidence type="ECO:0000313" key="1">
    <source>
        <dbReference type="Proteomes" id="UP000095283"/>
    </source>
</evidence>
<sequence length="64" mass="7085">MTANNVTPIGVDGSSSNFNFNPNTSQMSYFNFPHSYQPASDFSSYMANAQSTAGWYPHDPRLSE</sequence>
<organism evidence="1 2">
    <name type="scientific">Heterorhabditis bacteriophora</name>
    <name type="common">Entomopathogenic nematode worm</name>
    <dbReference type="NCBI Taxonomy" id="37862"/>
    <lineage>
        <taxon>Eukaryota</taxon>
        <taxon>Metazoa</taxon>
        <taxon>Ecdysozoa</taxon>
        <taxon>Nematoda</taxon>
        <taxon>Chromadorea</taxon>
        <taxon>Rhabditida</taxon>
        <taxon>Rhabditina</taxon>
        <taxon>Rhabditomorpha</taxon>
        <taxon>Strongyloidea</taxon>
        <taxon>Heterorhabditidae</taxon>
        <taxon>Heterorhabditis</taxon>
    </lineage>
</organism>
<proteinExistence type="predicted"/>
<dbReference type="Proteomes" id="UP000095283">
    <property type="component" value="Unplaced"/>
</dbReference>
<protein>
    <submittedName>
        <fullName evidence="2">AP2/ERF domain-containing protein</fullName>
    </submittedName>
</protein>